<sequence length="73" mass="8661">MPEYICKDCGYKSRDKYGINRHFNRKYPCKSVIVASTDNMDIIQENTDNNDDETITKEENMLWAMIFQSFNLL</sequence>
<evidence type="ECO:0008006" key="2">
    <source>
        <dbReference type="Google" id="ProtNLM"/>
    </source>
</evidence>
<accession>A0A6C0J0J3</accession>
<protein>
    <recommendedName>
        <fullName evidence="2">C2H2-type domain-containing protein</fullName>
    </recommendedName>
</protein>
<reference evidence="1" key="1">
    <citation type="journal article" date="2020" name="Nature">
        <title>Giant virus diversity and host interactions through global metagenomics.</title>
        <authorList>
            <person name="Schulz F."/>
            <person name="Roux S."/>
            <person name="Paez-Espino D."/>
            <person name="Jungbluth S."/>
            <person name="Walsh D.A."/>
            <person name="Denef V.J."/>
            <person name="McMahon K.D."/>
            <person name="Konstantinidis K.T."/>
            <person name="Eloe-Fadrosh E.A."/>
            <person name="Kyrpides N.C."/>
            <person name="Woyke T."/>
        </authorList>
    </citation>
    <scope>NUCLEOTIDE SEQUENCE</scope>
    <source>
        <strain evidence="1">GVMAG-M-3300025699-48</strain>
    </source>
</reference>
<organism evidence="1">
    <name type="scientific">viral metagenome</name>
    <dbReference type="NCBI Taxonomy" id="1070528"/>
    <lineage>
        <taxon>unclassified sequences</taxon>
        <taxon>metagenomes</taxon>
        <taxon>organismal metagenomes</taxon>
    </lineage>
</organism>
<evidence type="ECO:0000313" key="1">
    <source>
        <dbReference type="EMBL" id="QHT99151.1"/>
    </source>
</evidence>
<proteinExistence type="predicted"/>
<dbReference type="EMBL" id="MN740306">
    <property type="protein sequence ID" value="QHT99151.1"/>
    <property type="molecule type" value="Genomic_DNA"/>
</dbReference>
<name>A0A6C0J0J3_9ZZZZ</name>
<dbReference type="AlphaFoldDB" id="A0A6C0J0J3"/>